<sequence length="432" mass="47853">MAIITFVSILSLMACMFHSTLTTSTTPYGTLVIKLMHYESPFSPYNSKHTIWDHYSHEKIKQSSNNNDYMSNLVPSPRNVVFLMNFSIGEPPVPQLAVMDTGSSLTWVKCLPCKSCSDQQSVPIFDPSKSSTYATLTCSACNHCDMNGQCPYNVEYVGSGSSEGVYAKEQLTLETLDESIVRVPSLIFGCGHKFSLSSNGNPYQGINGVFGLGNGKFSLLPSFGKKFSYCIGNLRNTNYKFNKLVLGDKSNMQGDSTTLNEINGLYYVNLDAISIGGRKLDIDPTVFERSTWDNNTGVIIDTGADHTWLTKYGFEVLSFEVENILEGVLAQKKNNPYTLCYSGVASRDLSGFPVVTFHFTGGAVLDLDVSSMFVQTLENEFCMAVLPGNYFGDDYESFSSIGMLAQQHYNVGYDLNVMRLYFQRIDCELLDG</sequence>
<dbReference type="GO" id="GO:0006508">
    <property type="term" value="P:proteolysis"/>
    <property type="evidence" value="ECO:0007669"/>
    <property type="project" value="UniProtKB-KW"/>
</dbReference>
<evidence type="ECO:0000256" key="5">
    <source>
        <dbReference type="ARBA" id="ARBA00023180"/>
    </source>
</evidence>
<dbReference type="PANTHER" id="PTHR47967">
    <property type="entry name" value="OS07G0603500 PROTEIN-RELATED"/>
    <property type="match status" value="1"/>
</dbReference>
<keyword evidence="2" id="KW-0645">Protease</keyword>
<dbReference type="PROSITE" id="PS00141">
    <property type="entry name" value="ASP_PROTEASE"/>
    <property type="match status" value="1"/>
</dbReference>
<keyword evidence="9" id="KW-1185">Reference proteome</keyword>
<dbReference type="InterPro" id="IPR001969">
    <property type="entry name" value="Aspartic_peptidase_AS"/>
</dbReference>
<evidence type="ECO:0000256" key="1">
    <source>
        <dbReference type="ARBA" id="ARBA00007447"/>
    </source>
</evidence>
<feature type="chain" id="PRO_5042880007" description="Peptidase A1 domain-containing protein" evidence="6">
    <location>
        <begin position="23"/>
        <end position="432"/>
    </location>
</feature>
<evidence type="ECO:0000256" key="3">
    <source>
        <dbReference type="ARBA" id="ARBA00022750"/>
    </source>
</evidence>
<feature type="domain" description="Peptidase A1" evidence="7">
    <location>
        <begin position="82"/>
        <end position="423"/>
    </location>
</feature>
<dbReference type="Gene3D" id="2.40.70.10">
    <property type="entry name" value="Acid Proteases"/>
    <property type="match status" value="2"/>
</dbReference>
<comment type="similarity">
    <text evidence="1">Belongs to the peptidase A1 family.</text>
</comment>
<dbReference type="Proteomes" id="UP001359559">
    <property type="component" value="Unassembled WGS sequence"/>
</dbReference>
<dbReference type="SUPFAM" id="SSF50630">
    <property type="entry name" value="Acid proteases"/>
    <property type="match status" value="1"/>
</dbReference>
<dbReference type="Pfam" id="PF14543">
    <property type="entry name" value="TAXi_N"/>
    <property type="match status" value="1"/>
</dbReference>
<evidence type="ECO:0000313" key="8">
    <source>
        <dbReference type="EMBL" id="KAK7265341.1"/>
    </source>
</evidence>
<evidence type="ECO:0000256" key="4">
    <source>
        <dbReference type="ARBA" id="ARBA00022801"/>
    </source>
</evidence>
<comment type="caution">
    <text evidence="8">The sequence shown here is derived from an EMBL/GenBank/DDBJ whole genome shotgun (WGS) entry which is preliminary data.</text>
</comment>
<dbReference type="FunFam" id="2.40.70.10:FF:000095">
    <property type="entry name" value="Aspartyl protease family protein"/>
    <property type="match status" value="1"/>
</dbReference>
<evidence type="ECO:0000256" key="6">
    <source>
        <dbReference type="SAM" id="SignalP"/>
    </source>
</evidence>
<dbReference type="GO" id="GO:0004190">
    <property type="term" value="F:aspartic-type endopeptidase activity"/>
    <property type="evidence" value="ECO:0007669"/>
    <property type="project" value="UniProtKB-KW"/>
</dbReference>
<dbReference type="InterPro" id="IPR032861">
    <property type="entry name" value="TAXi_N"/>
</dbReference>
<dbReference type="InterPro" id="IPR034161">
    <property type="entry name" value="Pepsin-like_plant"/>
</dbReference>
<dbReference type="InterPro" id="IPR033121">
    <property type="entry name" value="PEPTIDASE_A1"/>
</dbReference>
<dbReference type="PANTHER" id="PTHR47967:SF14">
    <property type="entry name" value="EUKARYOTIC ASPARTYL PROTEASE FAMILY PROTEIN"/>
    <property type="match status" value="1"/>
</dbReference>
<dbReference type="InterPro" id="IPR032799">
    <property type="entry name" value="TAXi_C"/>
</dbReference>
<dbReference type="FunFam" id="2.40.70.10:FF:000033">
    <property type="entry name" value="Aspartyl protease family protein"/>
    <property type="match status" value="1"/>
</dbReference>
<reference evidence="8 9" key="1">
    <citation type="submission" date="2024-01" db="EMBL/GenBank/DDBJ databases">
        <title>The genomes of 5 underutilized Papilionoideae crops provide insights into root nodulation and disease resistance.</title>
        <authorList>
            <person name="Yuan L."/>
        </authorList>
    </citation>
    <scope>NUCLEOTIDE SEQUENCE [LARGE SCALE GENOMIC DNA]</scope>
    <source>
        <strain evidence="8">LY-2023</strain>
        <tissue evidence="8">Leaf</tissue>
    </source>
</reference>
<feature type="signal peptide" evidence="6">
    <location>
        <begin position="1"/>
        <end position="22"/>
    </location>
</feature>
<dbReference type="CDD" id="cd05476">
    <property type="entry name" value="pepsin_A_like_plant"/>
    <property type="match status" value="1"/>
</dbReference>
<keyword evidence="6" id="KW-0732">Signal</keyword>
<evidence type="ECO:0000256" key="2">
    <source>
        <dbReference type="ARBA" id="ARBA00022670"/>
    </source>
</evidence>
<proteinExistence type="inferred from homology"/>
<accession>A0AAN9EXX3</accession>
<protein>
    <recommendedName>
        <fullName evidence="7">Peptidase A1 domain-containing protein</fullName>
    </recommendedName>
</protein>
<gene>
    <name evidence="8" type="ORF">RJT34_32960</name>
</gene>
<keyword evidence="3" id="KW-0064">Aspartyl protease</keyword>
<evidence type="ECO:0000259" key="7">
    <source>
        <dbReference type="PROSITE" id="PS51767"/>
    </source>
</evidence>
<keyword evidence="4" id="KW-0378">Hydrolase</keyword>
<dbReference type="InterPro" id="IPR051708">
    <property type="entry name" value="Plant_Aspart_Prot_A1"/>
</dbReference>
<name>A0AAN9EXX3_CLITE</name>
<keyword evidence="5" id="KW-0325">Glycoprotein</keyword>
<organism evidence="8 9">
    <name type="scientific">Clitoria ternatea</name>
    <name type="common">Butterfly pea</name>
    <dbReference type="NCBI Taxonomy" id="43366"/>
    <lineage>
        <taxon>Eukaryota</taxon>
        <taxon>Viridiplantae</taxon>
        <taxon>Streptophyta</taxon>
        <taxon>Embryophyta</taxon>
        <taxon>Tracheophyta</taxon>
        <taxon>Spermatophyta</taxon>
        <taxon>Magnoliopsida</taxon>
        <taxon>eudicotyledons</taxon>
        <taxon>Gunneridae</taxon>
        <taxon>Pentapetalae</taxon>
        <taxon>rosids</taxon>
        <taxon>fabids</taxon>
        <taxon>Fabales</taxon>
        <taxon>Fabaceae</taxon>
        <taxon>Papilionoideae</taxon>
        <taxon>50 kb inversion clade</taxon>
        <taxon>NPAAA clade</taxon>
        <taxon>indigoferoid/millettioid clade</taxon>
        <taxon>Phaseoleae</taxon>
        <taxon>Clitoria</taxon>
    </lineage>
</organism>
<dbReference type="Pfam" id="PF14541">
    <property type="entry name" value="TAXi_C"/>
    <property type="match status" value="1"/>
</dbReference>
<dbReference type="GO" id="GO:0005576">
    <property type="term" value="C:extracellular region"/>
    <property type="evidence" value="ECO:0007669"/>
    <property type="project" value="TreeGrafter"/>
</dbReference>
<dbReference type="EMBL" id="JAYKXN010000008">
    <property type="protein sequence ID" value="KAK7265341.1"/>
    <property type="molecule type" value="Genomic_DNA"/>
</dbReference>
<dbReference type="InterPro" id="IPR021109">
    <property type="entry name" value="Peptidase_aspartic_dom_sf"/>
</dbReference>
<dbReference type="AlphaFoldDB" id="A0AAN9EXX3"/>
<dbReference type="PROSITE" id="PS51767">
    <property type="entry name" value="PEPTIDASE_A1"/>
    <property type="match status" value="1"/>
</dbReference>
<evidence type="ECO:0000313" key="9">
    <source>
        <dbReference type="Proteomes" id="UP001359559"/>
    </source>
</evidence>